<comment type="caution">
    <text evidence="2">The sequence shown here is derived from an EMBL/GenBank/DDBJ whole genome shotgun (WGS) entry which is preliminary data.</text>
</comment>
<feature type="signal peptide" evidence="1">
    <location>
        <begin position="1"/>
        <end position="37"/>
    </location>
</feature>
<evidence type="ECO:0000313" key="3">
    <source>
        <dbReference type="Proteomes" id="UP000319771"/>
    </source>
</evidence>
<sequence length="486" mass="52639">MRLRGRPRRAGAWCVLAGCAGLGMLALAAAGARTARAAGGFPGAHTSSAGMPMHGRPLPDSVLATVGDGRIVGAAAFGRQWAAVSPPARPDSLDAAGARRFLDLLVDKEVLAERAVRERYAWTPSESTQVANLGDRLVMRVALDSALAGLVRERLARGEPPLEPEPLGVALRETTVARLRIVYDAPLLERLAQAFAALSPPSADAALAARAGAGAPLPSFAADDLPREVAQSEVGPYRVAEMRDAWARLDPLYRPRVETADQVRDLVKNGLFQRALRREAERRHLDRHPRVLETLARQREYLAVESYVNHEVFAHIPSDSVTLRREYDRDPSAWTLPARFRVVMLVLPGKPEATRMALTLRDAAQADSLVARGLRQGVDYRAQITAADDSALFSAARRSGTDAVLGPDSTAGGWQVARVGAFSAPRPRGFDEVEAELAQRWTDAEGERRLVILMASLRRKTRIVVNERGLERLVRLGLPTAAGPGH</sequence>
<accession>A0A538UBN5</accession>
<gene>
    <name evidence="2" type="ORF">E6K81_04930</name>
</gene>
<dbReference type="EMBL" id="VBPB01000073">
    <property type="protein sequence ID" value="TMQ73322.1"/>
    <property type="molecule type" value="Genomic_DNA"/>
</dbReference>
<name>A0A538UBN5_UNCEI</name>
<dbReference type="Proteomes" id="UP000319771">
    <property type="component" value="Unassembled WGS sequence"/>
</dbReference>
<dbReference type="AlphaFoldDB" id="A0A538UBN5"/>
<proteinExistence type="predicted"/>
<feature type="chain" id="PRO_5021746852" evidence="1">
    <location>
        <begin position="38"/>
        <end position="486"/>
    </location>
</feature>
<organism evidence="2 3">
    <name type="scientific">Eiseniibacteriota bacterium</name>
    <dbReference type="NCBI Taxonomy" id="2212470"/>
    <lineage>
        <taxon>Bacteria</taxon>
        <taxon>Candidatus Eiseniibacteriota</taxon>
    </lineage>
</organism>
<keyword evidence="1" id="KW-0732">Signal</keyword>
<protein>
    <submittedName>
        <fullName evidence="2">Peptidyl-prolyl cis-trans isomerase</fullName>
    </submittedName>
</protein>
<evidence type="ECO:0000313" key="2">
    <source>
        <dbReference type="EMBL" id="TMQ73322.1"/>
    </source>
</evidence>
<reference evidence="2 3" key="1">
    <citation type="journal article" date="2019" name="Nat. Microbiol.">
        <title>Mediterranean grassland soil C-N compound turnover is dependent on rainfall and depth, and is mediated by genomically divergent microorganisms.</title>
        <authorList>
            <person name="Diamond S."/>
            <person name="Andeer P.F."/>
            <person name="Li Z."/>
            <person name="Crits-Christoph A."/>
            <person name="Burstein D."/>
            <person name="Anantharaman K."/>
            <person name="Lane K.R."/>
            <person name="Thomas B.C."/>
            <person name="Pan C."/>
            <person name="Northen T.R."/>
            <person name="Banfield J.F."/>
        </authorList>
    </citation>
    <scope>NUCLEOTIDE SEQUENCE [LARGE SCALE GENOMIC DNA]</scope>
    <source>
        <strain evidence="2">WS_11</strain>
    </source>
</reference>
<evidence type="ECO:0000256" key="1">
    <source>
        <dbReference type="SAM" id="SignalP"/>
    </source>
</evidence>
<dbReference type="GO" id="GO:0016853">
    <property type="term" value="F:isomerase activity"/>
    <property type="evidence" value="ECO:0007669"/>
    <property type="project" value="UniProtKB-KW"/>
</dbReference>
<keyword evidence="2" id="KW-0413">Isomerase</keyword>